<dbReference type="AlphaFoldDB" id="A0A2A9ESB6"/>
<dbReference type="GO" id="GO:0032131">
    <property type="term" value="F:alkylated DNA binding"/>
    <property type="evidence" value="ECO:0007669"/>
    <property type="project" value="TreeGrafter"/>
</dbReference>
<dbReference type="GO" id="GO:0043916">
    <property type="term" value="F:DNA-7-methylguanine glycosylase activity"/>
    <property type="evidence" value="ECO:0007669"/>
    <property type="project" value="TreeGrafter"/>
</dbReference>
<keyword evidence="1" id="KW-0227">DNA damage</keyword>
<evidence type="ECO:0000313" key="3">
    <source>
        <dbReference type="EMBL" id="PFG41162.1"/>
    </source>
</evidence>
<proteinExistence type="predicted"/>
<dbReference type="GO" id="GO:0006285">
    <property type="term" value="P:base-excision repair, AP site formation"/>
    <property type="evidence" value="ECO:0007669"/>
    <property type="project" value="TreeGrafter"/>
</dbReference>
<keyword evidence="4" id="KW-1185">Reference proteome</keyword>
<sequence>MVERTWVPAWPCAVGQTLAVLRHGPADPTVRFGAGVYWRGMRTPAGPATLRLEVSAADGGIRAAAWGAGAAWAVGAVPAMLGAEDDPSGFRPDRHPQVARLAHHFPHLRLPRTGLVMESLVPAIIEQRVTGTEAFAGHRRLVHFYGERAPGPGADLRLWVPPTPQTLAAIPSWQWLRLGIDPARSRTIVGAARVAPSLERAAGVSAADADLRLRSLPGIGVWTSAETRMRSHGDADAVSFGDYNVARDVGWALTGKDGVDDDGLAELLEPFRPHRYRVQRLVELAGIRRPRRGARMPLRTHLPVAQRAQ</sequence>
<gene>
    <name evidence="3" type="ORF">ATJ97_3710</name>
</gene>
<organism evidence="3 4">
    <name type="scientific">Georgenia soli</name>
    <dbReference type="NCBI Taxonomy" id="638953"/>
    <lineage>
        <taxon>Bacteria</taxon>
        <taxon>Bacillati</taxon>
        <taxon>Actinomycetota</taxon>
        <taxon>Actinomycetes</taxon>
        <taxon>Micrococcales</taxon>
        <taxon>Bogoriellaceae</taxon>
        <taxon>Georgenia</taxon>
    </lineage>
</organism>
<dbReference type="EMBL" id="PDJI01000004">
    <property type="protein sequence ID" value="PFG41162.1"/>
    <property type="molecule type" value="Genomic_DNA"/>
</dbReference>
<dbReference type="GO" id="GO:0005737">
    <property type="term" value="C:cytoplasm"/>
    <property type="evidence" value="ECO:0007669"/>
    <property type="project" value="TreeGrafter"/>
</dbReference>
<accession>A0A2A9ESB6</accession>
<dbReference type="GO" id="GO:0032993">
    <property type="term" value="C:protein-DNA complex"/>
    <property type="evidence" value="ECO:0007669"/>
    <property type="project" value="TreeGrafter"/>
</dbReference>
<comment type="caution">
    <text evidence="3">The sequence shown here is derived from an EMBL/GenBank/DDBJ whole genome shotgun (WGS) entry which is preliminary data.</text>
</comment>
<dbReference type="InterPro" id="IPR051912">
    <property type="entry name" value="Alkylbase_DNA_Glycosylase/TA"/>
</dbReference>
<protein>
    <submittedName>
        <fullName evidence="3">3-methyladenine DNA glycosylase/8-oxoguanine DNA glycosylase</fullName>
    </submittedName>
</protein>
<dbReference type="Proteomes" id="UP000222106">
    <property type="component" value="Unassembled WGS sequence"/>
</dbReference>
<dbReference type="SUPFAM" id="SSF48150">
    <property type="entry name" value="DNA-glycosylase"/>
    <property type="match status" value="1"/>
</dbReference>
<name>A0A2A9ESB6_9MICO</name>
<dbReference type="GO" id="GO:0008725">
    <property type="term" value="F:DNA-3-methyladenine glycosylase activity"/>
    <property type="evidence" value="ECO:0007669"/>
    <property type="project" value="TreeGrafter"/>
</dbReference>
<keyword evidence="2" id="KW-0234">DNA repair</keyword>
<evidence type="ECO:0000313" key="4">
    <source>
        <dbReference type="Proteomes" id="UP000222106"/>
    </source>
</evidence>
<dbReference type="InterPro" id="IPR011257">
    <property type="entry name" value="DNA_glycosylase"/>
</dbReference>
<dbReference type="GO" id="GO:0006307">
    <property type="term" value="P:DNA alkylation repair"/>
    <property type="evidence" value="ECO:0007669"/>
    <property type="project" value="TreeGrafter"/>
</dbReference>
<reference evidence="3 4" key="1">
    <citation type="submission" date="2017-10" db="EMBL/GenBank/DDBJ databases">
        <title>Sequencing the genomes of 1000 actinobacteria strains.</title>
        <authorList>
            <person name="Klenk H.-P."/>
        </authorList>
    </citation>
    <scope>NUCLEOTIDE SEQUENCE [LARGE SCALE GENOMIC DNA]</scope>
    <source>
        <strain evidence="3 4">DSM 21838</strain>
    </source>
</reference>
<dbReference type="Gene3D" id="1.10.340.30">
    <property type="entry name" value="Hypothetical protein, domain 2"/>
    <property type="match status" value="1"/>
</dbReference>
<dbReference type="PANTHER" id="PTHR43003:SF6">
    <property type="entry name" value="DNA GLYCOSYLASE"/>
    <property type="match status" value="1"/>
</dbReference>
<dbReference type="PANTHER" id="PTHR43003">
    <property type="entry name" value="DNA-3-METHYLADENINE GLYCOSYLASE"/>
    <property type="match status" value="1"/>
</dbReference>
<evidence type="ECO:0000256" key="1">
    <source>
        <dbReference type="ARBA" id="ARBA00022763"/>
    </source>
</evidence>
<evidence type="ECO:0000256" key="2">
    <source>
        <dbReference type="ARBA" id="ARBA00023204"/>
    </source>
</evidence>